<dbReference type="Pfam" id="PF01476">
    <property type="entry name" value="LysM"/>
    <property type="match status" value="1"/>
</dbReference>
<protein>
    <recommendedName>
        <fullName evidence="3">LysM domain-containing protein</fullName>
    </recommendedName>
</protein>
<accession>A0A2K2F1L8</accession>
<sequence length="438" mass="48219">MDNLIKVGVSVVSISDSESNNDNFYIDGRYKQEYEQDKIQVSVERSSELHLFGLTFGMDRSSPEMKTPVSMVRELKKFQSRISTWGGDIDGKLEQMSDCVNEINNIIYSMSINNPEHRDKPYSFAGLLMDGGMAAAVSSGSSRIYLMRDGRLNQLSGENSKIERLLRAGIISKEQAKSLSSKMDGISGNSMAGVQKSNTFHLKEGDIFLICSDNIVKAMDEQAISEVLSKDADTDYMANMLVKKAINMELSDGISVMIVKVELVNSPEEDFEINVERNTESEEDFYEDKGKRKSSGFTGTIVALITCIVVAVSLYYLYNELWPGKHQSKNDIPTGQTSTLDPTDSKSGGKNGDSQDQQSDEIGEDQSGGEADAEGDASSGENEGAEPVVHIVEPGDTLQGISKKYYNDIEKYTLIMEANGLTDPNKLMVGQKLIIPED</sequence>
<reference evidence="5" key="1">
    <citation type="submission" date="2017-06" db="EMBL/GenBank/DDBJ databases">
        <title>Investigating the central metabolism of Clostridium thermosuccinogenes.</title>
        <authorList>
            <person name="Koendjbiharie J.G."/>
            <person name="Van Kranenburg R."/>
            <person name="Vriesendorp B."/>
        </authorList>
    </citation>
    <scope>NUCLEOTIDE SEQUENCE [LARGE SCALE GENOMIC DNA]</scope>
    <source>
        <strain evidence="5">DSM 5806</strain>
    </source>
</reference>
<keyword evidence="2" id="KW-0472">Membrane</keyword>
<keyword evidence="2" id="KW-0812">Transmembrane</keyword>
<comment type="caution">
    <text evidence="4">The sequence shown here is derived from an EMBL/GenBank/DDBJ whole genome shotgun (WGS) entry which is preliminary data.</text>
</comment>
<dbReference type="EMBL" id="NIOJ01000017">
    <property type="protein sequence ID" value="PNT99571.1"/>
    <property type="molecule type" value="Genomic_DNA"/>
</dbReference>
<dbReference type="KEGG" id="cthd:CDO33_09545"/>
<dbReference type="CDD" id="cd00118">
    <property type="entry name" value="LysM"/>
    <property type="match status" value="1"/>
</dbReference>
<feature type="transmembrane region" description="Helical" evidence="2">
    <location>
        <begin position="297"/>
        <end position="318"/>
    </location>
</feature>
<dbReference type="Proteomes" id="UP000236151">
    <property type="component" value="Unassembled WGS sequence"/>
</dbReference>
<evidence type="ECO:0000256" key="1">
    <source>
        <dbReference type="SAM" id="MobiDB-lite"/>
    </source>
</evidence>
<dbReference type="Gene3D" id="3.10.350.10">
    <property type="entry name" value="LysM domain"/>
    <property type="match status" value="1"/>
</dbReference>
<dbReference type="AlphaFoldDB" id="A0A2K2F1L8"/>
<keyword evidence="2" id="KW-1133">Transmembrane helix</keyword>
<dbReference type="InterPro" id="IPR018392">
    <property type="entry name" value="LysM"/>
</dbReference>
<evidence type="ECO:0000256" key="2">
    <source>
        <dbReference type="SAM" id="Phobius"/>
    </source>
</evidence>
<evidence type="ECO:0000313" key="4">
    <source>
        <dbReference type="EMBL" id="PNT99571.1"/>
    </source>
</evidence>
<keyword evidence="5" id="KW-1185">Reference proteome</keyword>
<dbReference type="SMART" id="SM00257">
    <property type="entry name" value="LysM"/>
    <property type="match status" value="1"/>
</dbReference>
<organism evidence="4 5">
    <name type="scientific">Clostridium thermosuccinogenes</name>
    <dbReference type="NCBI Taxonomy" id="84032"/>
    <lineage>
        <taxon>Bacteria</taxon>
        <taxon>Bacillati</taxon>
        <taxon>Bacillota</taxon>
        <taxon>Clostridia</taxon>
        <taxon>Eubacteriales</taxon>
        <taxon>Clostridiaceae</taxon>
        <taxon>Clostridium</taxon>
    </lineage>
</organism>
<proteinExistence type="predicted"/>
<dbReference type="RefSeq" id="WP_103081268.1">
    <property type="nucleotide sequence ID" value="NZ_CP021850.1"/>
</dbReference>
<dbReference type="InterPro" id="IPR036779">
    <property type="entry name" value="LysM_dom_sf"/>
</dbReference>
<dbReference type="PROSITE" id="PS51782">
    <property type="entry name" value="LYSM"/>
    <property type="match status" value="1"/>
</dbReference>
<name>A0A2K2F1L8_9CLOT</name>
<feature type="region of interest" description="Disordered" evidence="1">
    <location>
        <begin position="326"/>
        <end position="384"/>
    </location>
</feature>
<gene>
    <name evidence="4" type="ORF">CDQ84_08305</name>
</gene>
<feature type="domain" description="LysM" evidence="3">
    <location>
        <begin position="388"/>
        <end position="435"/>
    </location>
</feature>
<dbReference type="Gene3D" id="3.60.40.10">
    <property type="entry name" value="PPM-type phosphatase domain"/>
    <property type="match status" value="1"/>
</dbReference>
<feature type="compositionally biased region" description="Polar residues" evidence="1">
    <location>
        <begin position="330"/>
        <end position="357"/>
    </location>
</feature>
<evidence type="ECO:0000259" key="3">
    <source>
        <dbReference type="PROSITE" id="PS51782"/>
    </source>
</evidence>
<evidence type="ECO:0000313" key="5">
    <source>
        <dbReference type="Proteomes" id="UP000236151"/>
    </source>
</evidence>
<dbReference type="InterPro" id="IPR036457">
    <property type="entry name" value="PPM-type-like_dom_sf"/>
</dbReference>
<dbReference type="SUPFAM" id="SSF54106">
    <property type="entry name" value="LysM domain"/>
    <property type="match status" value="1"/>
</dbReference>
<dbReference type="SUPFAM" id="SSF81606">
    <property type="entry name" value="PP2C-like"/>
    <property type="match status" value="1"/>
</dbReference>
<dbReference type="OrthoDB" id="9811296at2"/>